<protein>
    <recommendedName>
        <fullName evidence="2">histidine kinase</fullName>
        <ecNumber evidence="2">2.7.13.3</ecNumber>
    </recommendedName>
</protein>
<dbReference type="Gene3D" id="1.10.287.130">
    <property type="match status" value="1"/>
</dbReference>
<evidence type="ECO:0000259" key="11">
    <source>
        <dbReference type="PROSITE" id="PS50110"/>
    </source>
</evidence>
<feature type="domain" description="PAS" evidence="12">
    <location>
        <begin position="434"/>
        <end position="468"/>
    </location>
</feature>
<reference evidence="14 15" key="1">
    <citation type="submission" date="2019-03" db="EMBL/GenBank/DDBJ databases">
        <title>Genomic Encyclopedia of Type Strains, Phase IV (KMG-IV): sequencing the most valuable type-strain genomes for metagenomic binning, comparative biology and taxonomic classification.</title>
        <authorList>
            <person name="Goeker M."/>
        </authorList>
    </citation>
    <scope>NUCLEOTIDE SEQUENCE [LARGE SCALE GENOMIC DNA]</scope>
    <source>
        <strain evidence="14 15">DSM 21153</strain>
    </source>
</reference>
<dbReference type="SMART" id="SM00086">
    <property type="entry name" value="PAC"/>
    <property type="match status" value="1"/>
</dbReference>
<dbReference type="SUPFAM" id="SSF55785">
    <property type="entry name" value="PYP-like sensor domain (PAS domain)"/>
    <property type="match status" value="2"/>
</dbReference>
<evidence type="ECO:0000256" key="6">
    <source>
        <dbReference type="ARBA" id="ARBA00022777"/>
    </source>
</evidence>
<dbReference type="InterPro" id="IPR011006">
    <property type="entry name" value="CheY-like_superfamily"/>
</dbReference>
<dbReference type="Pfam" id="PF00072">
    <property type="entry name" value="Response_reg"/>
    <property type="match status" value="1"/>
</dbReference>
<evidence type="ECO:0000256" key="3">
    <source>
        <dbReference type="ARBA" id="ARBA00022553"/>
    </source>
</evidence>
<evidence type="ECO:0000256" key="7">
    <source>
        <dbReference type="ARBA" id="ARBA00022840"/>
    </source>
</evidence>
<keyword evidence="7" id="KW-0067">ATP-binding</keyword>
<dbReference type="InterPro" id="IPR005467">
    <property type="entry name" value="His_kinase_dom"/>
</dbReference>
<keyword evidence="15" id="KW-1185">Reference proteome</keyword>
<dbReference type="InterPro" id="IPR000014">
    <property type="entry name" value="PAS"/>
</dbReference>
<evidence type="ECO:0000256" key="8">
    <source>
        <dbReference type="ARBA" id="ARBA00023012"/>
    </source>
</evidence>
<evidence type="ECO:0000313" key="15">
    <source>
        <dbReference type="Proteomes" id="UP000295277"/>
    </source>
</evidence>
<gene>
    <name evidence="14" type="ORF">EV216_10728</name>
</gene>
<dbReference type="Pfam" id="PF02518">
    <property type="entry name" value="HATPase_c"/>
    <property type="match status" value="1"/>
</dbReference>
<keyword evidence="4" id="KW-0808">Transferase</keyword>
<dbReference type="InterPro" id="IPR001610">
    <property type="entry name" value="PAC"/>
</dbReference>
<dbReference type="Pfam" id="PF13426">
    <property type="entry name" value="PAS_9"/>
    <property type="match status" value="1"/>
</dbReference>
<dbReference type="PANTHER" id="PTHR43065">
    <property type="entry name" value="SENSOR HISTIDINE KINASE"/>
    <property type="match status" value="1"/>
</dbReference>
<dbReference type="SUPFAM" id="SSF52172">
    <property type="entry name" value="CheY-like"/>
    <property type="match status" value="1"/>
</dbReference>
<dbReference type="PROSITE" id="PS50109">
    <property type="entry name" value="HIS_KIN"/>
    <property type="match status" value="1"/>
</dbReference>
<dbReference type="PROSITE" id="PS50110">
    <property type="entry name" value="RESPONSE_REGULATORY"/>
    <property type="match status" value="1"/>
</dbReference>
<dbReference type="SUPFAM" id="SSF55874">
    <property type="entry name" value="ATPase domain of HSP90 chaperone/DNA topoisomerase II/histidine kinase"/>
    <property type="match status" value="1"/>
</dbReference>
<dbReference type="EC" id="2.7.13.3" evidence="2"/>
<dbReference type="NCBIfam" id="TIGR00229">
    <property type="entry name" value="sensory_box"/>
    <property type="match status" value="1"/>
</dbReference>
<evidence type="ECO:0000259" key="13">
    <source>
        <dbReference type="PROSITE" id="PS50113"/>
    </source>
</evidence>
<dbReference type="GO" id="GO:0000155">
    <property type="term" value="F:phosphorelay sensor kinase activity"/>
    <property type="evidence" value="ECO:0007669"/>
    <property type="project" value="InterPro"/>
</dbReference>
<sequence length="928" mass="99897">MPDNERLREALLELQILRDREARTHAETAGLLAAIEAYATAPTPTLAISAIFDALGTATGASKAMLVERHGRGARVIRTTVPQDLGAEWMPPVDLFDRARNVADLAALGNRADSPVCAGFDSLLAARLPEIDPGPECAILCLHHGRGAFLRRDLKLLLRLAGLFAKALASERLAAENALLAAAIEGSTTGFAIADATRPDTPLIYVNPGFEQVTGYGASEILGRNCRSLTDDTPDAEEGVRLRNAVRTCSEGQFLLRSRRKSGQFFWSEVTLFPVRDGEGHVRHLVSTQTDVTARVEARRERDRIRQRMTKALAVTEGAFLMLDKTGDVLLSNEALQRAFSAPGPDWSVGTTFEENRASHLRTLPHRPGADTLPNRQDLDAMARAGHGRELALADGRSFLLRARRDVDGALVITATDITRLKSVEALLRQRAVAVDAAFDGIVILNKSQRIIHLNRSAVALLGYGRSEAALGLDWRASYRNQRNPSSGTYRMERVGPVDAPQIHEITRSPLDGEGSVLIIRDITERLAEERRQEELRGALMRAQQQEALAQLAAGVAHDFNNLLSAILGSATLISGDRMAGAEAREHAERITSAGHRAARLVNRLLDLGAEPRDGGAFDLRMALADVAAVVVPSLPAAVTLDVSICDDAMLLRGDPGTVNRICVNLILNARDAISSESGQITLTVRSFRSERHQRLRIGSLDAGKSYARIEVHDSGAGMDEATCARIFDPHFSTKGARGTGLGLTIVALQVRGAGGAVDVQSTPGHGTVVTVFWPLHPHEATPDTCATAAEEHSLSGMTFLVLDDERAVGEVLQAYLEARGAEVAFCDLPDVALDAIAKDPDAWTAVISDYDMPGMTGGDMVEHLGRVAPDLPVFLVTALARRLLDRGLDGDRIAGLFAKPIDLVALAGTLSRLQPRTVKDRTACSGC</sequence>
<evidence type="ECO:0000259" key="12">
    <source>
        <dbReference type="PROSITE" id="PS50112"/>
    </source>
</evidence>
<dbReference type="Proteomes" id="UP000295277">
    <property type="component" value="Unassembled WGS sequence"/>
</dbReference>
<evidence type="ECO:0000256" key="5">
    <source>
        <dbReference type="ARBA" id="ARBA00022741"/>
    </source>
</evidence>
<dbReference type="InterPro" id="IPR035965">
    <property type="entry name" value="PAS-like_dom_sf"/>
</dbReference>
<dbReference type="Pfam" id="PF00512">
    <property type="entry name" value="HisKA"/>
    <property type="match status" value="1"/>
</dbReference>
<dbReference type="PROSITE" id="PS50112">
    <property type="entry name" value="PAS"/>
    <property type="match status" value="2"/>
</dbReference>
<evidence type="ECO:0000313" key="14">
    <source>
        <dbReference type="EMBL" id="TCM85454.1"/>
    </source>
</evidence>
<dbReference type="SMART" id="SM00387">
    <property type="entry name" value="HATPase_c"/>
    <property type="match status" value="1"/>
</dbReference>
<feature type="domain" description="PAC" evidence="13">
    <location>
        <begin position="250"/>
        <end position="304"/>
    </location>
</feature>
<comment type="caution">
    <text evidence="14">The sequence shown here is derived from an EMBL/GenBank/DDBJ whole genome shotgun (WGS) entry which is preliminary data.</text>
</comment>
<dbReference type="SMART" id="SM00091">
    <property type="entry name" value="PAS"/>
    <property type="match status" value="2"/>
</dbReference>
<dbReference type="PROSITE" id="PS50113">
    <property type="entry name" value="PAC"/>
    <property type="match status" value="1"/>
</dbReference>
<dbReference type="EMBL" id="SLVM01000007">
    <property type="protein sequence ID" value="TCM85454.1"/>
    <property type="molecule type" value="Genomic_DNA"/>
</dbReference>
<dbReference type="Pfam" id="PF13188">
    <property type="entry name" value="PAS_8"/>
    <property type="match status" value="1"/>
</dbReference>
<dbReference type="InterPro" id="IPR003661">
    <property type="entry name" value="HisK_dim/P_dom"/>
</dbReference>
<dbReference type="SMART" id="SM00388">
    <property type="entry name" value="HisKA"/>
    <property type="match status" value="1"/>
</dbReference>
<dbReference type="PRINTS" id="PR00344">
    <property type="entry name" value="BCTRLSENSOR"/>
</dbReference>
<accession>A0A4V2R4R7</accession>
<proteinExistence type="predicted"/>
<dbReference type="SMART" id="SM00448">
    <property type="entry name" value="REC"/>
    <property type="match status" value="1"/>
</dbReference>
<dbReference type="InterPro" id="IPR000700">
    <property type="entry name" value="PAS-assoc_C"/>
</dbReference>
<dbReference type="AlphaFoldDB" id="A0A4V2R4R7"/>
<comment type="catalytic activity">
    <reaction evidence="1">
        <text>ATP + protein L-histidine = ADP + protein N-phospho-L-histidine.</text>
        <dbReference type="EC" id="2.7.13.3"/>
    </reaction>
</comment>
<dbReference type="InterPro" id="IPR004358">
    <property type="entry name" value="Sig_transdc_His_kin-like_C"/>
</dbReference>
<dbReference type="SUPFAM" id="SSF47384">
    <property type="entry name" value="Homodimeric domain of signal transducing histidine kinase"/>
    <property type="match status" value="1"/>
</dbReference>
<dbReference type="PANTHER" id="PTHR43065:SF46">
    <property type="entry name" value="C4-DICARBOXYLATE TRANSPORT SENSOR PROTEIN DCTB"/>
    <property type="match status" value="1"/>
</dbReference>
<dbReference type="InterPro" id="IPR036890">
    <property type="entry name" value="HATPase_C_sf"/>
</dbReference>
<dbReference type="CDD" id="cd00082">
    <property type="entry name" value="HisKA"/>
    <property type="match status" value="1"/>
</dbReference>
<dbReference type="CDD" id="cd00156">
    <property type="entry name" value="REC"/>
    <property type="match status" value="1"/>
</dbReference>
<evidence type="ECO:0000259" key="10">
    <source>
        <dbReference type="PROSITE" id="PS50109"/>
    </source>
</evidence>
<dbReference type="Gene3D" id="3.30.450.20">
    <property type="entry name" value="PAS domain"/>
    <property type="match status" value="2"/>
</dbReference>
<dbReference type="Gene3D" id="3.40.50.2300">
    <property type="match status" value="1"/>
</dbReference>
<dbReference type="OrthoDB" id="9796100at2"/>
<feature type="domain" description="Histidine kinase" evidence="10">
    <location>
        <begin position="555"/>
        <end position="778"/>
    </location>
</feature>
<dbReference type="Gene3D" id="3.30.565.10">
    <property type="entry name" value="Histidine kinase-like ATPase, C-terminal domain"/>
    <property type="match status" value="1"/>
</dbReference>
<evidence type="ECO:0000256" key="2">
    <source>
        <dbReference type="ARBA" id="ARBA00012438"/>
    </source>
</evidence>
<dbReference type="CDD" id="cd00130">
    <property type="entry name" value="PAS"/>
    <property type="match status" value="1"/>
</dbReference>
<keyword evidence="6" id="KW-0418">Kinase</keyword>
<keyword evidence="8" id="KW-0902">Two-component regulatory system</keyword>
<dbReference type="InterPro" id="IPR001789">
    <property type="entry name" value="Sig_transdc_resp-reg_receiver"/>
</dbReference>
<dbReference type="GO" id="GO:0005524">
    <property type="term" value="F:ATP binding"/>
    <property type="evidence" value="ECO:0007669"/>
    <property type="project" value="UniProtKB-KW"/>
</dbReference>
<feature type="domain" description="Response regulatory" evidence="11">
    <location>
        <begin position="799"/>
        <end position="915"/>
    </location>
</feature>
<keyword evidence="3 9" id="KW-0597">Phosphoprotein</keyword>
<organism evidence="14 15">
    <name type="scientific">Rhodovulum steppense</name>
    <dbReference type="NCBI Taxonomy" id="540251"/>
    <lineage>
        <taxon>Bacteria</taxon>
        <taxon>Pseudomonadati</taxon>
        <taxon>Pseudomonadota</taxon>
        <taxon>Alphaproteobacteria</taxon>
        <taxon>Rhodobacterales</taxon>
        <taxon>Paracoccaceae</taxon>
        <taxon>Rhodovulum</taxon>
    </lineage>
</organism>
<evidence type="ECO:0000256" key="9">
    <source>
        <dbReference type="PROSITE-ProRule" id="PRU00169"/>
    </source>
</evidence>
<dbReference type="RefSeq" id="WP_132694157.1">
    <property type="nucleotide sequence ID" value="NZ_SLVM01000007.1"/>
</dbReference>
<evidence type="ECO:0000256" key="4">
    <source>
        <dbReference type="ARBA" id="ARBA00022679"/>
    </source>
</evidence>
<dbReference type="InterPro" id="IPR003594">
    <property type="entry name" value="HATPase_dom"/>
</dbReference>
<dbReference type="InterPro" id="IPR036097">
    <property type="entry name" value="HisK_dim/P_sf"/>
</dbReference>
<feature type="domain" description="PAS" evidence="12">
    <location>
        <begin position="176"/>
        <end position="225"/>
    </location>
</feature>
<keyword evidence="5" id="KW-0547">Nucleotide-binding</keyword>
<feature type="modified residue" description="4-aspartylphosphate" evidence="9">
    <location>
        <position position="850"/>
    </location>
</feature>
<evidence type="ECO:0000256" key="1">
    <source>
        <dbReference type="ARBA" id="ARBA00000085"/>
    </source>
</evidence>
<name>A0A4V2R4R7_9RHOB</name>